<evidence type="ECO:0000313" key="1">
    <source>
        <dbReference type="EMBL" id="KYN14126.1"/>
    </source>
</evidence>
<gene>
    <name evidence="1" type="ORF">ALC57_13711</name>
</gene>
<name>A0A195DMS2_9HYME</name>
<proteinExistence type="predicted"/>
<accession>A0A195DMS2</accession>
<protein>
    <submittedName>
        <fullName evidence="1">Uncharacterized protein</fullName>
    </submittedName>
</protein>
<organism evidence="1 2">
    <name type="scientific">Trachymyrmex cornetzi</name>
    <dbReference type="NCBI Taxonomy" id="471704"/>
    <lineage>
        <taxon>Eukaryota</taxon>
        <taxon>Metazoa</taxon>
        <taxon>Ecdysozoa</taxon>
        <taxon>Arthropoda</taxon>
        <taxon>Hexapoda</taxon>
        <taxon>Insecta</taxon>
        <taxon>Pterygota</taxon>
        <taxon>Neoptera</taxon>
        <taxon>Endopterygota</taxon>
        <taxon>Hymenoptera</taxon>
        <taxon>Apocrita</taxon>
        <taxon>Aculeata</taxon>
        <taxon>Formicoidea</taxon>
        <taxon>Formicidae</taxon>
        <taxon>Myrmicinae</taxon>
        <taxon>Trachymyrmex</taxon>
    </lineage>
</organism>
<reference evidence="1 2" key="1">
    <citation type="submission" date="2015-09" db="EMBL/GenBank/DDBJ databases">
        <title>Trachymyrmex cornetzi WGS genome.</title>
        <authorList>
            <person name="Nygaard S."/>
            <person name="Hu H."/>
            <person name="Boomsma J."/>
            <person name="Zhang G."/>
        </authorList>
    </citation>
    <scope>NUCLEOTIDE SEQUENCE [LARGE SCALE GENOMIC DNA]</scope>
    <source>
        <strain evidence="1">Tcor2-1</strain>
        <tissue evidence="1">Whole body</tissue>
    </source>
</reference>
<evidence type="ECO:0000313" key="2">
    <source>
        <dbReference type="Proteomes" id="UP000078492"/>
    </source>
</evidence>
<sequence length="108" mass="12324">MFVVDFSKFESSGDGLVLIDGDHDNPLIAVLLDLHNRRGLQERVDEFALAKILNVILEVFARHVLVFANYLHHDDRDDIRGGISLRDLADPAIERERVRGREPPVNLR</sequence>
<dbReference type="Proteomes" id="UP000078492">
    <property type="component" value="Unassembled WGS sequence"/>
</dbReference>
<dbReference type="AlphaFoldDB" id="A0A195DMS2"/>
<keyword evidence="2" id="KW-1185">Reference proteome</keyword>
<dbReference type="EMBL" id="KQ980724">
    <property type="protein sequence ID" value="KYN14126.1"/>
    <property type="molecule type" value="Genomic_DNA"/>
</dbReference>